<feature type="region of interest" description="Disordered" evidence="1">
    <location>
        <begin position="296"/>
        <end position="332"/>
    </location>
</feature>
<evidence type="ECO:0000256" key="1">
    <source>
        <dbReference type="SAM" id="MobiDB-lite"/>
    </source>
</evidence>
<feature type="region of interest" description="Disordered" evidence="1">
    <location>
        <begin position="599"/>
        <end position="645"/>
    </location>
</feature>
<feature type="domain" description="PID" evidence="2">
    <location>
        <begin position="57"/>
        <end position="240"/>
    </location>
</feature>
<organism evidence="3">
    <name type="scientific">Aceria tosichella</name>
    <name type="common">wheat curl mite</name>
    <dbReference type="NCBI Taxonomy" id="561515"/>
    <lineage>
        <taxon>Eukaryota</taxon>
        <taxon>Metazoa</taxon>
        <taxon>Ecdysozoa</taxon>
        <taxon>Arthropoda</taxon>
        <taxon>Chelicerata</taxon>
        <taxon>Arachnida</taxon>
        <taxon>Acari</taxon>
        <taxon>Acariformes</taxon>
        <taxon>Trombidiformes</taxon>
        <taxon>Prostigmata</taxon>
        <taxon>Eupodina</taxon>
        <taxon>Eriophyoidea</taxon>
        <taxon>Eriophyidae</taxon>
        <taxon>Eriophyinae</taxon>
        <taxon>Aceriini</taxon>
        <taxon>Aceria</taxon>
    </lineage>
</organism>
<feature type="compositionally biased region" description="Basic residues" evidence="1">
    <location>
        <begin position="1001"/>
        <end position="1019"/>
    </location>
</feature>
<feature type="compositionally biased region" description="Polar residues" evidence="1">
    <location>
        <begin position="1078"/>
        <end position="1090"/>
    </location>
</feature>
<feature type="region of interest" description="Disordered" evidence="1">
    <location>
        <begin position="383"/>
        <end position="426"/>
    </location>
</feature>
<feature type="region of interest" description="Disordered" evidence="1">
    <location>
        <begin position="661"/>
        <end position="699"/>
    </location>
</feature>
<feature type="region of interest" description="Disordered" evidence="1">
    <location>
        <begin position="1"/>
        <end position="56"/>
    </location>
</feature>
<protein>
    <recommendedName>
        <fullName evidence="2">PID domain-containing protein</fullName>
    </recommendedName>
</protein>
<proteinExistence type="predicted"/>
<feature type="compositionally biased region" description="Low complexity" evidence="1">
    <location>
        <begin position="261"/>
        <end position="271"/>
    </location>
</feature>
<name>A0A6G1S6F2_9ACAR</name>
<feature type="region of interest" description="Disordered" evidence="1">
    <location>
        <begin position="240"/>
        <end position="281"/>
    </location>
</feature>
<feature type="compositionally biased region" description="Acidic residues" evidence="1">
    <location>
        <begin position="943"/>
        <end position="969"/>
    </location>
</feature>
<feature type="compositionally biased region" description="Low complexity" evidence="1">
    <location>
        <begin position="907"/>
        <end position="918"/>
    </location>
</feature>
<feature type="compositionally biased region" description="Pro residues" evidence="1">
    <location>
        <begin position="871"/>
        <end position="881"/>
    </location>
</feature>
<dbReference type="InterPro" id="IPR006020">
    <property type="entry name" value="PTB/PI_dom"/>
</dbReference>
<feature type="compositionally biased region" description="Polar residues" evidence="1">
    <location>
        <begin position="393"/>
        <end position="407"/>
    </location>
</feature>
<feature type="compositionally biased region" description="Polar residues" evidence="1">
    <location>
        <begin position="1"/>
        <end position="24"/>
    </location>
</feature>
<feature type="region of interest" description="Disordered" evidence="1">
    <location>
        <begin position="846"/>
        <end position="1158"/>
    </location>
</feature>
<reference evidence="3" key="1">
    <citation type="submission" date="2018-10" db="EMBL/GenBank/DDBJ databases">
        <title>Transcriptome assembly of Aceria tosichella (Wheat curl mite) Type 2.</title>
        <authorList>
            <person name="Scully E.D."/>
            <person name="Geib S.M."/>
            <person name="Palmer N.A."/>
            <person name="Gupta A.K."/>
            <person name="Sarath G."/>
            <person name="Tatineni S."/>
        </authorList>
    </citation>
    <scope>NUCLEOTIDE SEQUENCE</scope>
    <source>
        <strain evidence="3">LincolnNE</strain>
    </source>
</reference>
<feature type="compositionally biased region" description="Polar residues" evidence="1">
    <location>
        <begin position="975"/>
        <end position="986"/>
    </location>
</feature>
<feature type="compositionally biased region" description="Polar residues" evidence="1">
    <location>
        <begin position="617"/>
        <end position="630"/>
    </location>
</feature>
<dbReference type="PANTHER" id="PTHR21219:SF4">
    <property type="entry name" value="PID DOMAIN-CONTAINING PROTEIN"/>
    <property type="match status" value="1"/>
</dbReference>
<dbReference type="EMBL" id="GGYP01000752">
    <property type="protein sequence ID" value="MDE45523.1"/>
    <property type="molecule type" value="Transcribed_RNA"/>
</dbReference>
<accession>A0A6G1S6F2</accession>
<evidence type="ECO:0000313" key="3">
    <source>
        <dbReference type="EMBL" id="MDE45523.1"/>
    </source>
</evidence>
<dbReference type="PANTHER" id="PTHR21219">
    <property type="entry name" value="FI19613P1"/>
    <property type="match status" value="1"/>
</dbReference>
<evidence type="ECO:0000259" key="2">
    <source>
        <dbReference type="SMART" id="SM00462"/>
    </source>
</evidence>
<dbReference type="AlphaFoldDB" id="A0A6G1S6F2"/>
<dbReference type="SMART" id="SM00462">
    <property type="entry name" value="PTB"/>
    <property type="match status" value="1"/>
</dbReference>
<gene>
    <name evidence="3" type="ORF">g.18640</name>
</gene>
<feature type="compositionally biased region" description="Low complexity" evidence="1">
    <location>
        <begin position="631"/>
        <end position="644"/>
    </location>
</feature>
<feature type="compositionally biased region" description="Polar residues" evidence="1">
    <location>
        <begin position="1040"/>
        <end position="1062"/>
    </location>
</feature>
<sequence length="1213" mass="135235">MKPSKSLTSVVSQQHQQQNGSTNHMGHRKQPQPPSEPKSDHYQQRQQQQTSSSAPTSPICRCRVMYLGSSVPHITKDGLQGIQEPLRELYPDKASLGSGNAGIDSWLSVWSNGILIENVDETGREMKRFFKIEALHYCAAVKYVPQVFAAPNINGNSTLPHNLAALPKFLPLDSPHARMQQDSSSNPPIFASILRRTTGVKVLECHAFICKREAAANALVRCCFHAYADTMYAKQIGAEIEPNDGGKHHHHQTEASNYSKQNGNNNQRQQQPSSISATRRSKSIAALNDVADRALNDSDSQQGQNHAYMESHHHQAMPRRKSLSGQQTNYPGEGDISDGCASQRGLNFDSNNLQNQTKRFSKSMHQLNQPQYLLDHQAFDGFIQDHHSGGGTNNLPPSEPIFSNNPYASRVPSYPPQNIIDQQQQQQQQQQQLLQLQSINGGTLRSVRSVAANSIASTLLRSKKHAKAMSMAQLNQQPAPNVLMPNQPMSFHQYQNQQQQMQQNPNNSASFMTMPPVPPMFMPRANMSGSQTMKLPSRHMLQAMGPMGPMNFEAMTPKEMKKLLKKSAKYGLNPGKLAENGLPMLPLRPLQMPLPGHLQPGAMFGPGPPPLGSESGTFNSQSMFSNGDFTQQQQQHHLQQQHQHIPSALDMADFAGQAPNHLHQQPYYLGPRGPMLSPEQAQSLLDPSGQGGGAGPPQPIKSILVKPNPEFLKSKAGKKWLKQQKEFKKLLPAHLDGLPIVFGPPPLDALESANPSGGPGGNQQGSALVHHPFIHTPTHLLQPPPLPPPPMGSGGLPVLDSNGFYNPHPLYGPSGRASAASTMLRNSPQVMQQQLIDDHVDYLQRNHHQQQSMYSNPVPMMAGANSSMQAPLPPPPPPMLPPHRQLSGDELYGQQQQQQRRHHRQHSQQQHESQFSQSAADGDESMRRRRRNHMVKQSVISLGDEDNEDGDAPPGNDDDDELGETEDDYERNYAEHNSSLSQQRNGYYNRVDGDQSTIGRHDHHHHHHNQQQQHSRSRKSTSNGYDHPDDSYEQDDYEQIRTQQQQPHNQALSDDRNSNSSGIYRRRGHINERAFSYSIRQEASKSSADNSDAEYRNGDTSESSHYQHNNNSNNNHIDYRLGPNQSSQKQQHGGAHYDNPQQGSIYQNRPPPPPSMQYYKKQSLLHQVSQNHNHPLQQHQQPGQQQPVDELTARLESQLNMKSFANAGVKSNM</sequence>
<feature type="compositionally biased region" description="Low complexity" evidence="1">
    <location>
        <begin position="1103"/>
        <end position="1116"/>
    </location>
</feature>